<dbReference type="CDD" id="cd00009">
    <property type="entry name" value="AAA"/>
    <property type="match status" value="1"/>
</dbReference>
<dbReference type="Proteomes" id="UP000240717">
    <property type="component" value="Unassembled WGS sequence"/>
</dbReference>
<dbReference type="Pfam" id="PF07728">
    <property type="entry name" value="AAA_5"/>
    <property type="match status" value="1"/>
</dbReference>
<organism evidence="2 3">
    <name type="scientific">Staphylococcus warneri</name>
    <dbReference type="NCBI Taxonomy" id="1292"/>
    <lineage>
        <taxon>Bacteria</taxon>
        <taxon>Bacillati</taxon>
        <taxon>Bacillota</taxon>
        <taxon>Bacilli</taxon>
        <taxon>Bacillales</taxon>
        <taxon>Staphylococcaceae</taxon>
        <taxon>Staphylococcus</taxon>
    </lineage>
</organism>
<sequence length="728" mass="85572">MYDYELKEESAISHQSIDKTWIEFYNEFAMKLLKFREHREQLIQNVKKAYQIADIKLPTLEKDNQLIDIDPFTVLALFNKSSLKTSNKIKIAEAFSKILEIEAKVPKDFEGIPTVNNMNATFYDFIGLRKDNDIDELWSLFEIAIKYSIEKSEYNKDQFIRYFDFIIDKRGIGNSKLTNALFWISPEDYLNLDKRTVWYIYQSGKVPEMIINQLPNVSTYLSGKDYLKVIDVIKEYLSSSKTVLNQIVDLSFEVWRYSEEINELKNKTSKVVAGSTDTDQDIPSKNHWMLCLDSKERTWDWFYDNGCISIGYNELNDLSKYFKKEEIEKKLQNTYGDELNYTNVTNTIYQFINEMAIGDIIYVKNEQDMILGWGIVSSDTKYVLDKEFSNIRYIDWRNKGEWKSDLETTDKVLDDITPYNELIKKLNRLFNQDSMNEINSVKENYPVYEVTDFLNEVYMNEDEYYRLIQLLEMKKNVILQGPPGVGKTYTAKRLAYSMMGVKDKSRVKMVQFHQSYSYEDFIMGFRPSKNGFELRNGIFYNFCKQAEEDSENSYFFIIDEINRGNLSKIFGELFMLIENDKRGAELELLYADENFSVPPNIYIIGMMNTADRSLAILDYALRRRFAFFDMTVSFDNVGFKLYQDSLSSKKFDALIQCVQNLNLDIVNDDSLGEGFTIGHSYFSNLSYVTDLILSNIVEFEIIPLIKEYWFDEPSQVDLWTDKLRTSIK</sequence>
<feature type="domain" description="AAA+ ATPase" evidence="1">
    <location>
        <begin position="473"/>
        <end position="631"/>
    </location>
</feature>
<dbReference type="InterPro" id="IPR052934">
    <property type="entry name" value="Methyl-DNA_Rec/Restrict_Enz"/>
</dbReference>
<accession>A0A2T4PYI1</accession>
<evidence type="ECO:0000313" key="2">
    <source>
        <dbReference type="EMBL" id="PTI50055.1"/>
    </source>
</evidence>
<dbReference type="InterPro" id="IPR027417">
    <property type="entry name" value="P-loop_NTPase"/>
</dbReference>
<dbReference type="InterPro" id="IPR011704">
    <property type="entry name" value="ATPase_dyneun-rel_AAA"/>
</dbReference>
<evidence type="ECO:0000313" key="3">
    <source>
        <dbReference type="Proteomes" id="UP000240717"/>
    </source>
</evidence>
<dbReference type="PANTHER" id="PTHR37291">
    <property type="entry name" value="5-METHYLCYTOSINE-SPECIFIC RESTRICTION ENZYME B"/>
    <property type="match status" value="1"/>
</dbReference>
<dbReference type="AlphaFoldDB" id="A0A2T4PYI1"/>
<comment type="caution">
    <text evidence="2">The sequence shown here is derived from an EMBL/GenBank/DDBJ whole genome shotgun (WGS) entry which is preliminary data.</text>
</comment>
<dbReference type="Gene3D" id="3.40.50.300">
    <property type="entry name" value="P-loop containing nucleotide triphosphate hydrolases"/>
    <property type="match status" value="1"/>
</dbReference>
<evidence type="ECO:0000259" key="1">
    <source>
        <dbReference type="SMART" id="SM00382"/>
    </source>
</evidence>
<dbReference type="GO" id="GO:0016887">
    <property type="term" value="F:ATP hydrolysis activity"/>
    <property type="evidence" value="ECO:0007669"/>
    <property type="project" value="InterPro"/>
</dbReference>
<dbReference type="SMART" id="SM00382">
    <property type="entry name" value="AAA"/>
    <property type="match status" value="1"/>
</dbReference>
<proteinExistence type="predicted"/>
<dbReference type="RefSeq" id="WP_107533204.1">
    <property type="nucleotide sequence ID" value="NZ_PZEV01000040.1"/>
</dbReference>
<protein>
    <submittedName>
        <fullName evidence="2">GTPase</fullName>
    </submittedName>
</protein>
<dbReference type="PANTHER" id="PTHR37291:SF1">
    <property type="entry name" value="TYPE IV METHYL-DIRECTED RESTRICTION ENZYME ECOKMCRB SUBUNIT"/>
    <property type="match status" value="1"/>
</dbReference>
<gene>
    <name evidence="2" type="ORF">BU085_10395</name>
</gene>
<dbReference type="InterPro" id="IPR003593">
    <property type="entry name" value="AAA+_ATPase"/>
</dbReference>
<reference evidence="2 3" key="1">
    <citation type="journal article" date="2016" name="Front. Microbiol.">
        <title>Comprehensive Phylogenetic Analysis of Bovine Non-aureus Staphylococci Species Based on Whole-Genome Sequencing.</title>
        <authorList>
            <person name="Naushad S."/>
            <person name="Barkema H.W."/>
            <person name="Luby C."/>
            <person name="Condas L.A."/>
            <person name="Nobrega D.B."/>
            <person name="Carson D.A."/>
            <person name="De Buck J."/>
        </authorList>
    </citation>
    <scope>NUCLEOTIDE SEQUENCE [LARGE SCALE GENOMIC DNA]</scope>
    <source>
        <strain evidence="2 3">SNUC 2993</strain>
    </source>
</reference>
<dbReference type="SUPFAM" id="SSF52540">
    <property type="entry name" value="P-loop containing nucleoside triphosphate hydrolases"/>
    <property type="match status" value="1"/>
</dbReference>
<name>A0A2T4PYI1_STAWA</name>
<dbReference type="GO" id="GO:0005524">
    <property type="term" value="F:ATP binding"/>
    <property type="evidence" value="ECO:0007669"/>
    <property type="project" value="InterPro"/>
</dbReference>
<dbReference type="EMBL" id="PZEV01000040">
    <property type="protein sequence ID" value="PTI50055.1"/>
    <property type="molecule type" value="Genomic_DNA"/>
</dbReference>